<accession>A0A2U8UJD0</accession>
<organism evidence="1 2">
    <name type="scientific">Gordonia phage Jace</name>
    <dbReference type="NCBI Taxonomy" id="2182360"/>
    <lineage>
        <taxon>Viruses</taxon>
        <taxon>Duplodnaviria</taxon>
        <taxon>Heunggongvirae</taxon>
        <taxon>Uroviricota</taxon>
        <taxon>Caudoviricetes</taxon>
        <taxon>Jacevirus</taxon>
        <taxon>Jacevirus jace</taxon>
    </lineage>
</organism>
<dbReference type="RefSeq" id="YP_009801724.1">
    <property type="nucleotide sequence ID" value="NC_047974.1"/>
</dbReference>
<dbReference type="KEGG" id="vg:54992242"/>
<proteinExistence type="predicted"/>
<sequence>MTIIVAAVALALLVELSTDHGRRAARSAAYFLRTLPLRLRLRWMLARYMMRRRRERKADER</sequence>
<reference evidence="1 2" key="1">
    <citation type="submission" date="2018-03" db="EMBL/GenBank/DDBJ databases">
        <authorList>
            <person name="Garlena R.A."/>
            <person name="Russell D.A."/>
            <person name="Pope W.H."/>
            <person name="Jacobs-Sera D."/>
            <person name="Hatfull G.F."/>
        </authorList>
    </citation>
    <scope>NUCLEOTIDE SEQUENCE [LARGE SCALE GENOMIC DNA]</scope>
</reference>
<keyword evidence="2" id="KW-1185">Reference proteome</keyword>
<evidence type="ECO:0000313" key="1">
    <source>
        <dbReference type="EMBL" id="AWN03698.1"/>
    </source>
</evidence>
<name>A0A2U8UJD0_9CAUD</name>
<dbReference type="EMBL" id="MH153804">
    <property type="protein sequence ID" value="AWN03698.1"/>
    <property type="molecule type" value="Genomic_DNA"/>
</dbReference>
<gene>
    <name evidence="1" type="primary">78</name>
    <name evidence="1" type="ORF">PBI_JACE_78</name>
</gene>
<evidence type="ECO:0000313" key="2">
    <source>
        <dbReference type="Proteomes" id="UP000246975"/>
    </source>
</evidence>
<protein>
    <submittedName>
        <fullName evidence="1">Uncharacterized protein</fullName>
    </submittedName>
</protein>
<dbReference type="Proteomes" id="UP000246975">
    <property type="component" value="Segment"/>
</dbReference>
<dbReference type="GeneID" id="54992242"/>